<protein>
    <submittedName>
        <fullName evidence="1">Chromatin assembly factor-1</fullName>
    </submittedName>
</protein>
<evidence type="ECO:0000313" key="1">
    <source>
        <dbReference type="EMBL" id="GFZ14336.1"/>
    </source>
</evidence>
<name>A0A7J0GU75_9ERIC</name>
<dbReference type="EMBL" id="BJWL01000024">
    <property type="protein sequence ID" value="GFZ14336.1"/>
    <property type="molecule type" value="Genomic_DNA"/>
</dbReference>
<keyword evidence="2" id="KW-1185">Reference proteome</keyword>
<accession>A0A7J0GU75</accession>
<evidence type="ECO:0000313" key="2">
    <source>
        <dbReference type="Proteomes" id="UP000585474"/>
    </source>
</evidence>
<sequence>MAEQLTREERETRIIALSQELEGLFKYYKEVVDEKLNLDSRKCGSSNSTIVCLLEEGNLSLSKLVEEIYEKVKVKSGMTPASVKSSVLFIEQRSLYGVPNVDADVLEDETKSCLWRWEVKSLFSINSSSVFGILNLDFEF</sequence>
<organism evidence="1 2">
    <name type="scientific">Actinidia rufa</name>
    <dbReference type="NCBI Taxonomy" id="165716"/>
    <lineage>
        <taxon>Eukaryota</taxon>
        <taxon>Viridiplantae</taxon>
        <taxon>Streptophyta</taxon>
        <taxon>Embryophyta</taxon>
        <taxon>Tracheophyta</taxon>
        <taxon>Spermatophyta</taxon>
        <taxon>Magnoliopsida</taxon>
        <taxon>eudicotyledons</taxon>
        <taxon>Gunneridae</taxon>
        <taxon>Pentapetalae</taxon>
        <taxon>asterids</taxon>
        <taxon>Ericales</taxon>
        <taxon>Actinidiaceae</taxon>
        <taxon>Actinidia</taxon>
    </lineage>
</organism>
<dbReference type="GO" id="GO:0033186">
    <property type="term" value="C:CAF-1 complex"/>
    <property type="evidence" value="ECO:0007669"/>
    <property type="project" value="TreeGrafter"/>
</dbReference>
<dbReference type="GO" id="GO:0005634">
    <property type="term" value="C:nucleus"/>
    <property type="evidence" value="ECO:0007669"/>
    <property type="project" value="TreeGrafter"/>
</dbReference>
<reference evidence="1 2" key="1">
    <citation type="submission" date="2019-07" db="EMBL/GenBank/DDBJ databases">
        <title>De Novo Assembly of kiwifruit Actinidia rufa.</title>
        <authorList>
            <person name="Sugita-Konishi S."/>
            <person name="Sato K."/>
            <person name="Mori E."/>
            <person name="Abe Y."/>
            <person name="Kisaki G."/>
            <person name="Hamano K."/>
            <person name="Suezawa K."/>
            <person name="Otani M."/>
            <person name="Fukuda T."/>
            <person name="Manabe T."/>
            <person name="Gomi K."/>
            <person name="Tabuchi M."/>
            <person name="Akimitsu K."/>
            <person name="Kataoka I."/>
        </authorList>
    </citation>
    <scope>NUCLEOTIDE SEQUENCE [LARGE SCALE GENOMIC DNA]</scope>
    <source>
        <strain evidence="2">cv. Fuchu</strain>
    </source>
</reference>
<dbReference type="Proteomes" id="UP000585474">
    <property type="component" value="Unassembled WGS sequence"/>
</dbReference>
<dbReference type="AlphaFoldDB" id="A0A7J0GU75"/>
<proteinExistence type="predicted"/>
<comment type="caution">
    <text evidence="1">The sequence shown here is derived from an EMBL/GenBank/DDBJ whole genome shotgun (WGS) entry which is preliminary data.</text>
</comment>
<dbReference type="PANTHER" id="PTHR15272:SF0">
    <property type="entry name" value="CHROMATIN ASSEMBLY FACTOR 1 SUBUNIT A"/>
    <property type="match status" value="1"/>
</dbReference>
<dbReference type="OrthoDB" id="784719at2759"/>
<gene>
    <name evidence="1" type="ORF">Acr_24g0005260</name>
</gene>
<dbReference type="GO" id="GO:0006334">
    <property type="term" value="P:nucleosome assembly"/>
    <property type="evidence" value="ECO:0007669"/>
    <property type="project" value="TreeGrafter"/>
</dbReference>
<dbReference type="PANTHER" id="PTHR15272">
    <property type="entry name" value="CHROMATIN ASSEMBLY FACTOR 1 SUBUNIT A CAF-1 SUBUNIT A"/>
    <property type="match status" value="1"/>
</dbReference>